<keyword evidence="1" id="KW-0812">Transmembrane</keyword>
<dbReference type="RefSeq" id="WP_308956724.1">
    <property type="nucleotide sequence ID" value="NZ_JAVICY010000021.1"/>
</dbReference>
<evidence type="ECO:0000256" key="1">
    <source>
        <dbReference type="SAM" id="Phobius"/>
    </source>
</evidence>
<proteinExistence type="predicted"/>
<accession>A0AAW8JQL5</accession>
<dbReference type="Proteomes" id="UP001243195">
    <property type="component" value="Unassembled WGS sequence"/>
</dbReference>
<comment type="caution">
    <text evidence="2">The sequence shown here is derived from an EMBL/GenBank/DDBJ whole genome shotgun (WGS) entry which is preliminary data.</text>
</comment>
<dbReference type="EMBL" id="JAVIDA010000018">
    <property type="protein sequence ID" value="MDQ9072304.1"/>
    <property type="molecule type" value="Genomic_DNA"/>
</dbReference>
<sequence>MKNNQGHTLLMVMLVLLMVTIIGTLAIRQSLVSLNVATNGQAQQLLLQNSDSAHFKFEEKVRKDPQLLDATGMLGLITGKYRGDEMLFCYKGTQKEFFDLLHFGTFSLKGEDQQFADSSTTPSFISSLSTQAQQGVCQLDRENDFTSGRKVVMTQISVISPEETIVNNDMPFAGQTRGTDSESSKSMADKKIIINAVSLMPTLSRASTSQINQCLNNSSVYLENSQKSLTTCLSNLNVPFATYTTEYMLSQDFI</sequence>
<evidence type="ECO:0000313" key="3">
    <source>
        <dbReference type="Proteomes" id="UP001243195"/>
    </source>
</evidence>
<feature type="transmembrane region" description="Helical" evidence="1">
    <location>
        <begin position="6"/>
        <end position="27"/>
    </location>
</feature>
<reference evidence="2" key="1">
    <citation type="submission" date="2023-08" db="EMBL/GenBank/DDBJ databases">
        <title>Emergence of clinically-relevant ST2 carbapenem-resistant Acinetobacter baumannii strains in hospital sewages in Zhejiang, East of China.</title>
        <authorList>
            <person name="Kaichao C."/>
            <person name="Zhang R."/>
        </authorList>
    </citation>
    <scope>NUCLEOTIDE SEQUENCE</scope>
    <source>
        <strain evidence="2">M-SY-60</strain>
    </source>
</reference>
<organism evidence="2 3">
    <name type="scientific">Acinetobacter gerneri</name>
    <dbReference type="NCBI Taxonomy" id="202952"/>
    <lineage>
        <taxon>Bacteria</taxon>
        <taxon>Pseudomonadati</taxon>
        <taxon>Pseudomonadota</taxon>
        <taxon>Gammaproteobacteria</taxon>
        <taxon>Moraxellales</taxon>
        <taxon>Moraxellaceae</taxon>
        <taxon>Acinetobacter</taxon>
    </lineage>
</organism>
<dbReference type="AlphaFoldDB" id="A0AAW8JQL5"/>
<evidence type="ECO:0000313" key="2">
    <source>
        <dbReference type="EMBL" id="MDQ9072304.1"/>
    </source>
</evidence>
<keyword evidence="1" id="KW-0472">Membrane</keyword>
<keyword evidence="1" id="KW-1133">Transmembrane helix</keyword>
<name>A0AAW8JQL5_9GAMM</name>
<gene>
    <name evidence="2" type="ORF">RFH51_12630</name>
</gene>
<protein>
    <submittedName>
        <fullName evidence="2">Pilus assembly protein PilX</fullName>
    </submittedName>
</protein>